<dbReference type="OrthoDB" id="428774at2759"/>
<evidence type="ECO:0000313" key="5">
    <source>
        <dbReference type="Proteomes" id="UP000186922"/>
    </source>
</evidence>
<dbReference type="GO" id="GO:0005509">
    <property type="term" value="F:calcium ion binding"/>
    <property type="evidence" value="ECO:0007669"/>
    <property type="project" value="InterPro"/>
</dbReference>
<keyword evidence="1" id="KW-0106">Calcium</keyword>
<dbReference type="PROSITE" id="PS00018">
    <property type="entry name" value="EF_HAND_1"/>
    <property type="match status" value="5"/>
</dbReference>
<dbReference type="InterPro" id="IPR011992">
    <property type="entry name" value="EF-hand-dom_pair"/>
</dbReference>
<name>A0A1D1VQV6_RAMVA</name>
<feature type="compositionally biased region" description="Basic and acidic residues" evidence="2">
    <location>
        <begin position="9"/>
        <end position="19"/>
    </location>
</feature>
<dbReference type="GO" id="GO:0005829">
    <property type="term" value="C:cytosol"/>
    <property type="evidence" value="ECO:0007669"/>
    <property type="project" value="TreeGrafter"/>
</dbReference>
<accession>A0A1D1VQV6</accession>
<dbReference type="InterPro" id="IPR002048">
    <property type="entry name" value="EF_hand_dom"/>
</dbReference>
<organism evidence="4 5">
    <name type="scientific">Ramazzottius varieornatus</name>
    <name type="common">Water bear</name>
    <name type="synonym">Tardigrade</name>
    <dbReference type="NCBI Taxonomy" id="947166"/>
    <lineage>
        <taxon>Eukaryota</taxon>
        <taxon>Metazoa</taxon>
        <taxon>Ecdysozoa</taxon>
        <taxon>Tardigrada</taxon>
        <taxon>Eutardigrada</taxon>
        <taxon>Parachela</taxon>
        <taxon>Hypsibioidea</taxon>
        <taxon>Ramazzottiidae</taxon>
        <taxon>Ramazzottius</taxon>
    </lineage>
</organism>
<proteinExistence type="predicted"/>
<feature type="domain" description="EF-hand" evidence="3">
    <location>
        <begin position="88"/>
        <end position="124"/>
    </location>
</feature>
<dbReference type="GO" id="GO:0051480">
    <property type="term" value="P:regulation of cytosolic calcium ion concentration"/>
    <property type="evidence" value="ECO:0007669"/>
    <property type="project" value="TreeGrafter"/>
</dbReference>
<dbReference type="Pfam" id="PF13202">
    <property type="entry name" value="EF-hand_5"/>
    <property type="match status" value="1"/>
</dbReference>
<dbReference type="GO" id="GO:0045202">
    <property type="term" value="C:synapse"/>
    <property type="evidence" value="ECO:0007669"/>
    <property type="project" value="TreeGrafter"/>
</dbReference>
<reference evidence="4 5" key="1">
    <citation type="journal article" date="2016" name="Nat. Commun.">
        <title>Extremotolerant tardigrade genome and improved radiotolerance of human cultured cells by tardigrade-unique protein.</title>
        <authorList>
            <person name="Hashimoto T."/>
            <person name="Horikawa D.D."/>
            <person name="Saito Y."/>
            <person name="Kuwahara H."/>
            <person name="Kozuka-Hata H."/>
            <person name="Shin-I T."/>
            <person name="Minakuchi Y."/>
            <person name="Ohishi K."/>
            <person name="Motoyama A."/>
            <person name="Aizu T."/>
            <person name="Enomoto A."/>
            <person name="Kondo K."/>
            <person name="Tanaka S."/>
            <person name="Hara Y."/>
            <person name="Koshikawa S."/>
            <person name="Sagara H."/>
            <person name="Miura T."/>
            <person name="Yokobori S."/>
            <person name="Miyagawa K."/>
            <person name="Suzuki Y."/>
            <person name="Kubo T."/>
            <person name="Oyama M."/>
            <person name="Kohara Y."/>
            <person name="Fujiyama A."/>
            <person name="Arakawa K."/>
            <person name="Katayama T."/>
            <person name="Toyoda A."/>
            <person name="Kunieda T."/>
        </authorList>
    </citation>
    <scope>NUCLEOTIDE SEQUENCE [LARGE SCALE GENOMIC DNA]</scope>
    <source>
        <strain evidence="4 5">YOKOZUNA-1</strain>
    </source>
</reference>
<dbReference type="Pfam" id="PF13499">
    <property type="entry name" value="EF-hand_7"/>
    <property type="match status" value="2"/>
</dbReference>
<dbReference type="AlphaFoldDB" id="A0A1D1VQV6"/>
<sequence>MAKKKRSSKTVEKHSETVTKHRHGEKTRNAIEEKLGDGQITADEFVQIFHGYDRDGNGYLERSEVDNFLWDLLNSSLIGTSGKKLSPEDFAEVKAVFMSEFDSNNDGKISLDEMLGLLSDEESFYGSFRTEFDQQLSGQNYMKVWKKYDRDLSGFLERGEIKNFLRDLSQQSGKELNDKQLEHYTQQCVDLFDANNDGKLSMGELSRMLPHSENFVQLTLDKAFALHKLKQSDVDRLLDRYDRDGNGTLEGRELTDLIKDMLGIIQQGSFYNESDVFDVREAILKGCDRDGDGRINRKELAVILLTLANSGTYTDDASYTRAADSERIYQGRKSQHILSYIRVGGDRKTGQ</sequence>
<dbReference type="InterPro" id="IPR018247">
    <property type="entry name" value="EF_Hand_1_Ca_BS"/>
</dbReference>
<dbReference type="PANTHER" id="PTHR19972:SF10">
    <property type="entry name" value="CALBINDIN-32"/>
    <property type="match status" value="1"/>
</dbReference>
<evidence type="ECO:0000256" key="2">
    <source>
        <dbReference type="SAM" id="MobiDB-lite"/>
    </source>
</evidence>
<gene>
    <name evidence="4" type="primary">RvY_12712-1</name>
    <name evidence="4" type="synonym">RvY_12712.1</name>
    <name evidence="4" type="ORF">RvY_12712</name>
</gene>
<feature type="domain" description="EF-hand" evidence="3">
    <location>
        <begin position="275"/>
        <end position="310"/>
    </location>
</feature>
<dbReference type="GO" id="GO:0005634">
    <property type="term" value="C:nucleus"/>
    <property type="evidence" value="ECO:0007669"/>
    <property type="project" value="TreeGrafter"/>
</dbReference>
<evidence type="ECO:0000313" key="4">
    <source>
        <dbReference type="EMBL" id="GAV02108.1"/>
    </source>
</evidence>
<dbReference type="Gene3D" id="1.10.238.10">
    <property type="entry name" value="EF-hand"/>
    <property type="match status" value="3"/>
</dbReference>
<dbReference type="Proteomes" id="UP000186922">
    <property type="component" value="Unassembled WGS sequence"/>
</dbReference>
<dbReference type="STRING" id="947166.A0A1D1VQV6"/>
<protein>
    <recommendedName>
        <fullName evidence="3">EF-hand domain-containing protein</fullName>
    </recommendedName>
</protein>
<feature type="domain" description="EF-hand" evidence="3">
    <location>
        <begin position="40"/>
        <end position="75"/>
    </location>
</feature>
<dbReference type="PROSITE" id="PS50222">
    <property type="entry name" value="EF_HAND_2"/>
    <property type="match status" value="6"/>
</dbReference>
<feature type="region of interest" description="Disordered" evidence="2">
    <location>
        <begin position="1"/>
        <end position="26"/>
    </location>
</feature>
<feature type="domain" description="EF-hand" evidence="3">
    <location>
        <begin position="229"/>
        <end position="264"/>
    </location>
</feature>
<evidence type="ECO:0000259" key="3">
    <source>
        <dbReference type="PROSITE" id="PS50222"/>
    </source>
</evidence>
<feature type="domain" description="EF-hand" evidence="3">
    <location>
        <begin position="180"/>
        <end position="215"/>
    </location>
</feature>
<dbReference type="InterPro" id="IPR051001">
    <property type="entry name" value="Calbindin_Ca-bind"/>
</dbReference>
<comment type="caution">
    <text evidence="4">The sequence shown here is derived from an EMBL/GenBank/DDBJ whole genome shotgun (WGS) entry which is preliminary data.</text>
</comment>
<evidence type="ECO:0000256" key="1">
    <source>
        <dbReference type="ARBA" id="ARBA00022837"/>
    </source>
</evidence>
<feature type="domain" description="EF-hand" evidence="3">
    <location>
        <begin position="136"/>
        <end position="171"/>
    </location>
</feature>
<keyword evidence="5" id="KW-1185">Reference proteome</keyword>
<dbReference type="EMBL" id="BDGG01000008">
    <property type="protein sequence ID" value="GAV02108.1"/>
    <property type="molecule type" value="Genomic_DNA"/>
</dbReference>
<dbReference type="CDD" id="cd15902">
    <property type="entry name" value="EFh_HEF"/>
    <property type="match status" value="1"/>
</dbReference>
<dbReference type="SUPFAM" id="SSF47473">
    <property type="entry name" value="EF-hand"/>
    <property type="match status" value="2"/>
</dbReference>
<dbReference type="SMART" id="SM00054">
    <property type="entry name" value="EFh"/>
    <property type="match status" value="6"/>
</dbReference>
<dbReference type="PANTHER" id="PTHR19972">
    <property type="entry name" value="CALBINDIN"/>
    <property type="match status" value="1"/>
</dbReference>
<dbReference type="GO" id="GO:0043005">
    <property type="term" value="C:neuron projection"/>
    <property type="evidence" value="ECO:0007669"/>
    <property type="project" value="TreeGrafter"/>
</dbReference>